<dbReference type="PANTHER" id="PTHR18952">
    <property type="entry name" value="CARBONIC ANHYDRASE"/>
    <property type="match status" value="1"/>
</dbReference>
<feature type="domain" description="Alpha-carbonic anhydrase" evidence="10">
    <location>
        <begin position="36"/>
        <end position="265"/>
    </location>
</feature>
<dbReference type="EC" id="4.2.1.1" evidence="4 9"/>
<dbReference type="SUPFAM" id="SSF51069">
    <property type="entry name" value="Carbonic anhydrase"/>
    <property type="match status" value="1"/>
</dbReference>
<keyword evidence="9" id="KW-0732">Signal</keyword>
<feature type="chain" id="PRO_5036511330" description="Carbonic anhydrase" evidence="9">
    <location>
        <begin position="23"/>
        <end position="265"/>
    </location>
</feature>
<evidence type="ECO:0000313" key="12">
    <source>
        <dbReference type="EMBL" id="KAG0591000.1"/>
    </source>
</evidence>
<evidence type="ECO:0000256" key="5">
    <source>
        <dbReference type="ARBA" id="ARBA00022723"/>
    </source>
</evidence>
<dbReference type="AlphaFoldDB" id="A0A8T0J822"/>
<sequence>MTSSAKAVVAVLLLQAVSLVLGCYDVSTDAVGAEQVHWDYNTDGHHGPAHWHELKPEWSVCKTGMQQSPINIVAADMVKDDGLGKLDARYKAKINATIANDGHAVVVDLPPKSGALKIKGVTYHPAQFHFHMPSEHHIMNQSFPLEMHLVHKSEDGKLAVVGFLFVEGEESEFLAQFVDKLPSYKEPNVKSNIGKIRLLRQNRNYGRYMGSLTTPPCAENVTWTVMLWNFPTVSAHQLKLLSDSVPHTNNRPTFSSKGRNFHTSI</sequence>
<evidence type="ECO:0000259" key="10">
    <source>
        <dbReference type="PROSITE" id="PS51144"/>
    </source>
</evidence>
<dbReference type="Pfam" id="PF00194">
    <property type="entry name" value="Carb_anhydrase"/>
    <property type="match status" value="1"/>
</dbReference>
<accession>A0A8T0J822</accession>
<dbReference type="EMBL" id="CM026421">
    <property type="protein sequence ID" value="KAG0591006.1"/>
    <property type="molecule type" value="Genomic_DNA"/>
</dbReference>
<dbReference type="Gene3D" id="3.10.200.10">
    <property type="entry name" value="Alpha carbonic anhydrase"/>
    <property type="match status" value="1"/>
</dbReference>
<organism evidence="11 14">
    <name type="scientific">Ceratodon purpureus</name>
    <name type="common">Fire moss</name>
    <name type="synonym">Dicranum purpureum</name>
    <dbReference type="NCBI Taxonomy" id="3225"/>
    <lineage>
        <taxon>Eukaryota</taxon>
        <taxon>Viridiplantae</taxon>
        <taxon>Streptophyta</taxon>
        <taxon>Embryophyta</taxon>
        <taxon>Bryophyta</taxon>
        <taxon>Bryophytina</taxon>
        <taxon>Bryopsida</taxon>
        <taxon>Dicranidae</taxon>
        <taxon>Pseudoditrichales</taxon>
        <taxon>Ditrichaceae</taxon>
        <taxon>Ceratodon</taxon>
    </lineage>
</organism>
<keyword evidence="7 9" id="KW-0456">Lyase</keyword>
<dbReference type="EMBL" id="CM026421">
    <property type="protein sequence ID" value="KAG0591000.1"/>
    <property type="molecule type" value="Genomic_DNA"/>
</dbReference>
<keyword evidence="14" id="KW-1185">Reference proteome</keyword>
<evidence type="ECO:0000256" key="7">
    <source>
        <dbReference type="ARBA" id="ARBA00023239"/>
    </source>
</evidence>
<evidence type="ECO:0000256" key="1">
    <source>
        <dbReference type="ARBA" id="ARBA00001947"/>
    </source>
</evidence>
<evidence type="ECO:0000256" key="4">
    <source>
        <dbReference type="ARBA" id="ARBA00012925"/>
    </source>
</evidence>
<proteinExistence type="inferred from homology"/>
<evidence type="ECO:0000256" key="9">
    <source>
        <dbReference type="RuleBase" id="RU367011"/>
    </source>
</evidence>
<dbReference type="GO" id="GO:0008270">
    <property type="term" value="F:zinc ion binding"/>
    <property type="evidence" value="ECO:0007669"/>
    <property type="project" value="UniProtKB-UniRule"/>
</dbReference>
<feature type="signal peptide" evidence="9">
    <location>
        <begin position="1"/>
        <end position="22"/>
    </location>
</feature>
<comment type="caution">
    <text evidence="11">The sequence shown here is derived from an EMBL/GenBank/DDBJ whole genome shotgun (WGS) entry which is preliminary data.</text>
</comment>
<evidence type="ECO:0000256" key="6">
    <source>
        <dbReference type="ARBA" id="ARBA00022833"/>
    </source>
</evidence>
<evidence type="ECO:0000313" key="11">
    <source>
        <dbReference type="EMBL" id="KAG0590998.1"/>
    </source>
</evidence>
<name>A0A8T0J822_CERPU</name>
<dbReference type="InterPro" id="IPR041891">
    <property type="entry name" value="Alpha_CA_prokaryot-like"/>
</dbReference>
<dbReference type="InterPro" id="IPR023561">
    <property type="entry name" value="Carbonic_anhydrase_a-class"/>
</dbReference>
<dbReference type="SMART" id="SM01057">
    <property type="entry name" value="Carb_anhydrase"/>
    <property type="match status" value="1"/>
</dbReference>
<dbReference type="InterPro" id="IPR001148">
    <property type="entry name" value="CA_dom"/>
</dbReference>
<comment type="similarity">
    <text evidence="3 9">Belongs to the alpha-carbonic anhydrase family.</text>
</comment>
<dbReference type="PROSITE" id="PS51144">
    <property type="entry name" value="ALPHA_CA_2"/>
    <property type="match status" value="1"/>
</dbReference>
<dbReference type="InterPro" id="IPR018338">
    <property type="entry name" value="Carbonic_anhydrase_a-class_CS"/>
</dbReference>
<dbReference type="OrthoDB" id="429145at2759"/>
<reference evidence="11" key="1">
    <citation type="submission" date="2020-06" db="EMBL/GenBank/DDBJ databases">
        <title>WGS assembly of Ceratodon purpureus strain R40.</title>
        <authorList>
            <person name="Carey S.B."/>
            <person name="Jenkins J."/>
            <person name="Shu S."/>
            <person name="Lovell J.T."/>
            <person name="Sreedasyam A."/>
            <person name="Maumus F."/>
            <person name="Tiley G.P."/>
            <person name="Fernandez-Pozo N."/>
            <person name="Barry K."/>
            <person name="Chen C."/>
            <person name="Wang M."/>
            <person name="Lipzen A."/>
            <person name="Daum C."/>
            <person name="Saski C.A."/>
            <person name="Payton A.C."/>
            <person name="Mcbreen J.C."/>
            <person name="Conrad R.E."/>
            <person name="Kollar L.M."/>
            <person name="Olsson S."/>
            <person name="Huttunen S."/>
            <person name="Landis J.B."/>
            <person name="Wickett N.J."/>
            <person name="Johnson M.G."/>
            <person name="Rensing S.A."/>
            <person name="Grimwood J."/>
            <person name="Schmutz J."/>
            <person name="Mcdaniel S.F."/>
        </authorList>
    </citation>
    <scope>NUCLEOTIDE SEQUENCE</scope>
    <source>
        <strain evidence="11">R40</strain>
    </source>
</reference>
<protein>
    <recommendedName>
        <fullName evidence="4 9">Carbonic anhydrase</fullName>
        <ecNumber evidence="4 9">4.2.1.1</ecNumber>
    </recommendedName>
</protein>
<evidence type="ECO:0000313" key="14">
    <source>
        <dbReference type="Proteomes" id="UP000822688"/>
    </source>
</evidence>
<dbReference type="InterPro" id="IPR036398">
    <property type="entry name" value="CA_dom_sf"/>
</dbReference>
<evidence type="ECO:0000313" key="13">
    <source>
        <dbReference type="EMBL" id="KAG0591006.1"/>
    </source>
</evidence>
<comment type="catalytic activity">
    <reaction evidence="8 9">
        <text>hydrogencarbonate + H(+) = CO2 + H2O</text>
        <dbReference type="Rhea" id="RHEA:10748"/>
        <dbReference type="ChEBI" id="CHEBI:15377"/>
        <dbReference type="ChEBI" id="CHEBI:15378"/>
        <dbReference type="ChEBI" id="CHEBI:16526"/>
        <dbReference type="ChEBI" id="CHEBI:17544"/>
        <dbReference type="EC" id="4.2.1.1"/>
    </reaction>
</comment>
<comment type="cofactor">
    <cofactor evidence="1 9">
        <name>Zn(2+)</name>
        <dbReference type="ChEBI" id="CHEBI:29105"/>
    </cofactor>
</comment>
<evidence type="ECO:0000256" key="2">
    <source>
        <dbReference type="ARBA" id="ARBA00002904"/>
    </source>
</evidence>
<dbReference type="CDD" id="cd03124">
    <property type="entry name" value="alpha_CA_prokaryotic_like"/>
    <property type="match status" value="1"/>
</dbReference>
<evidence type="ECO:0000256" key="8">
    <source>
        <dbReference type="ARBA" id="ARBA00048348"/>
    </source>
</evidence>
<dbReference type="PROSITE" id="PS00162">
    <property type="entry name" value="ALPHA_CA_1"/>
    <property type="match status" value="1"/>
</dbReference>
<comment type="function">
    <text evidence="2 9">Reversible hydration of carbon dioxide.</text>
</comment>
<gene>
    <name evidence="11" type="ORF">KC19_1G141700</name>
    <name evidence="12" type="ORF">KC19_1G141900</name>
    <name evidence="13" type="ORF">KC19_1G142100</name>
</gene>
<keyword evidence="5 9" id="KW-0479">Metal-binding</keyword>
<evidence type="ECO:0000256" key="3">
    <source>
        <dbReference type="ARBA" id="ARBA00010718"/>
    </source>
</evidence>
<dbReference type="GO" id="GO:0004089">
    <property type="term" value="F:carbonate dehydratase activity"/>
    <property type="evidence" value="ECO:0007669"/>
    <property type="project" value="UniProtKB-UniRule"/>
</dbReference>
<dbReference type="PANTHER" id="PTHR18952:SF265">
    <property type="entry name" value="CARBONIC ANHYDRASE"/>
    <property type="match status" value="1"/>
</dbReference>
<keyword evidence="6 9" id="KW-0862">Zinc</keyword>
<dbReference type="PROSITE" id="PS51257">
    <property type="entry name" value="PROKAR_LIPOPROTEIN"/>
    <property type="match status" value="1"/>
</dbReference>
<dbReference type="EMBL" id="CM026421">
    <property type="protein sequence ID" value="KAG0590998.1"/>
    <property type="molecule type" value="Genomic_DNA"/>
</dbReference>
<dbReference type="Proteomes" id="UP000822688">
    <property type="component" value="Chromosome 1"/>
</dbReference>